<name>A0A9K3GHD2_9EUKA</name>
<comment type="caution">
    <text evidence="2">The sequence shown here is derived from an EMBL/GenBank/DDBJ whole genome shotgun (WGS) entry which is preliminary data.</text>
</comment>
<dbReference type="Proteomes" id="UP000265618">
    <property type="component" value="Unassembled WGS sequence"/>
</dbReference>
<keyword evidence="3" id="KW-1185">Reference proteome</keyword>
<feature type="compositionally biased region" description="Basic and acidic residues" evidence="1">
    <location>
        <begin position="109"/>
        <end position="121"/>
    </location>
</feature>
<accession>A0A9K3GHD2</accession>
<evidence type="ECO:0000313" key="2">
    <source>
        <dbReference type="EMBL" id="GIQ82455.1"/>
    </source>
</evidence>
<evidence type="ECO:0000256" key="1">
    <source>
        <dbReference type="SAM" id="MobiDB-lite"/>
    </source>
</evidence>
<proteinExistence type="predicted"/>
<dbReference type="Gene3D" id="2.30.30.40">
    <property type="entry name" value="SH3 Domains"/>
    <property type="match status" value="1"/>
</dbReference>
<sequence length="188" mass="21386">MGDPVWSGSTYRQGARVRRGRDWAGSGNRYCGNTDGHGEGVLLQDRGIVAEATGESVKVKWDNGNPGVYWAYPDSCELEYVQTHAEWKRSPEYKVLMEERERAAVFMRERAERERERERREQKKKKTTAPRGLAQEVASLKTEVASIRAEAVEREERERTLREEVAALRSALSLVQVTGAVGMMVKRD</sequence>
<dbReference type="SUPFAM" id="SSF159034">
    <property type="entry name" value="Mib/herc2 domain-like"/>
    <property type="match status" value="1"/>
</dbReference>
<organism evidence="2 3">
    <name type="scientific">Kipferlia bialata</name>
    <dbReference type="NCBI Taxonomy" id="797122"/>
    <lineage>
        <taxon>Eukaryota</taxon>
        <taxon>Metamonada</taxon>
        <taxon>Carpediemonas-like organisms</taxon>
        <taxon>Kipferlia</taxon>
    </lineage>
</organism>
<dbReference type="InterPro" id="IPR037252">
    <property type="entry name" value="Mib_Herc2_sf"/>
</dbReference>
<dbReference type="GO" id="GO:0046872">
    <property type="term" value="F:metal ion binding"/>
    <property type="evidence" value="ECO:0007669"/>
    <property type="project" value="InterPro"/>
</dbReference>
<reference evidence="2 3" key="1">
    <citation type="journal article" date="2018" name="PLoS ONE">
        <title>The draft genome of Kipferlia bialata reveals reductive genome evolution in fornicate parasites.</title>
        <authorList>
            <person name="Tanifuji G."/>
            <person name="Takabayashi S."/>
            <person name="Kume K."/>
            <person name="Takagi M."/>
            <person name="Nakayama T."/>
            <person name="Kamikawa R."/>
            <person name="Inagaki Y."/>
            <person name="Hashimoto T."/>
        </authorList>
    </citation>
    <scope>NUCLEOTIDE SEQUENCE [LARGE SCALE GENOMIC DNA]</scope>
    <source>
        <strain evidence="2">NY0173</strain>
    </source>
</reference>
<dbReference type="EMBL" id="BDIP01000701">
    <property type="protein sequence ID" value="GIQ82455.1"/>
    <property type="molecule type" value="Genomic_DNA"/>
</dbReference>
<evidence type="ECO:0000313" key="3">
    <source>
        <dbReference type="Proteomes" id="UP000265618"/>
    </source>
</evidence>
<protein>
    <submittedName>
        <fullName evidence="2">Uncharacterized protein</fullName>
    </submittedName>
</protein>
<gene>
    <name evidence="2" type="ORF">KIPB_003597</name>
</gene>
<dbReference type="GO" id="GO:0004842">
    <property type="term" value="F:ubiquitin-protein transferase activity"/>
    <property type="evidence" value="ECO:0007669"/>
    <property type="project" value="InterPro"/>
</dbReference>
<feature type="region of interest" description="Disordered" evidence="1">
    <location>
        <begin position="109"/>
        <end position="137"/>
    </location>
</feature>
<dbReference type="AlphaFoldDB" id="A0A9K3GHD2"/>